<dbReference type="AlphaFoldDB" id="A0A4W3J1V9"/>
<dbReference type="Proteomes" id="UP000314986">
    <property type="component" value="Unassembled WGS sequence"/>
</dbReference>
<reference evidence="5" key="1">
    <citation type="journal article" date="2006" name="Science">
        <title>Ancient noncoding elements conserved in the human genome.</title>
        <authorList>
            <person name="Venkatesh B."/>
            <person name="Kirkness E.F."/>
            <person name="Loh Y.H."/>
            <person name="Halpern A.L."/>
            <person name="Lee A.P."/>
            <person name="Johnson J."/>
            <person name="Dandona N."/>
            <person name="Viswanathan L.D."/>
            <person name="Tay A."/>
            <person name="Venter J.C."/>
            <person name="Strausberg R.L."/>
            <person name="Brenner S."/>
        </authorList>
    </citation>
    <scope>NUCLEOTIDE SEQUENCE [LARGE SCALE GENOMIC DNA]</scope>
</reference>
<dbReference type="PROSITE" id="PS00678">
    <property type="entry name" value="WD_REPEATS_1"/>
    <property type="match status" value="2"/>
</dbReference>
<dbReference type="PROSITE" id="PS50082">
    <property type="entry name" value="WD_REPEATS_2"/>
    <property type="match status" value="4"/>
</dbReference>
<evidence type="ECO:0000256" key="3">
    <source>
        <dbReference type="PROSITE-ProRule" id="PRU00221"/>
    </source>
</evidence>
<evidence type="ECO:0000256" key="1">
    <source>
        <dbReference type="ARBA" id="ARBA00022574"/>
    </source>
</evidence>
<reference evidence="5" key="3">
    <citation type="journal article" date="2014" name="Nature">
        <title>Elephant shark genome provides unique insights into gnathostome evolution.</title>
        <authorList>
            <consortium name="International Elephant Shark Genome Sequencing Consortium"/>
            <person name="Venkatesh B."/>
            <person name="Lee A.P."/>
            <person name="Ravi V."/>
            <person name="Maurya A.K."/>
            <person name="Lian M.M."/>
            <person name="Swann J.B."/>
            <person name="Ohta Y."/>
            <person name="Flajnik M.F."/>
            <person name="Sutoh Y."/>
            <person name="Kasahara M."/>
            <person name="Hoon S."/>
            <person name="Gangu V."/>
            <person name="Roy S.W."/>
            <person name="Irimia M."/>
            <person name="Korzh V."/>
            <person name="Kondrychyn I."/>
            <person name="Lim Z.W."/>
            <person name="Tay B.H."/>
            <person name="Tohari S."/>
            <person name="Kong K.W."/>
            <person name="Ho S."/>
            <person name="Lorente-Galdos B."/>
            <person name="Quilez J."/>
            <person name="Marques-Bonet T."/>
            <person name="Raney B.J."/>
            <person name="Ingham P.W."/>
            <person name="Tay A."/>
            <person name="Hillier L.W."/>
            <person name="Minx P."/>
            <person name="Boehm T."/>
            <person name="Wilson R.K."/>
            <person name="Brenner S."/>
            <person name="Warren W.C."/>
        </authorList>
    </citation>
    <scope>NUCLEOTIDE SEQUENCE [LARGE SCALE GENOMIC DNA]</scope>
</reference>
<dbReference type="InParanoid" id="A0A4W3J1V9"/>
<feature type="repeat" description="WD" evidence="3">
    <location>
        <begin position="105"/>
        <end position="146"/>
    </location>
</feature>
<dbReference type="InterPro" id="IPR019775">
    <property type="entry name" value="WD40_repeat_CS"/>
</dbReference>
<dbReference type="PANTHER" id="PTHR19869">
    <property type="entry name" value="SPERMATID WD-REPEAT PROTEIN"/>
    <property type="match status" value="1"/>
</dbReference>
<accession>A0A4W3J1V9</accession>
<proteinExistence type="predicted"/>
<reference evidence="5" key="2">
    <citation type="journal article" date="2007" name="PLoS Biol.">
        <title>Survey sequencing and comparative analysis of the elephant shark (Callorhinchus milii) genome.</title>
        <authorList>
            <person name="Venkatesh B."/>
            <person name="Kirkness E.F."/>
            <person name="Loh Y.H."/>
            <person name="Halpern A.L."/>
            <person name="Lee A.P."/>
            <person name="Johnson J."/>
            <person name="Dandona N."/>
            <person name="Viswanathan L.D."/>
            <person name="Tay A."/>
            <person name="Venter J.C."/>
            <person name="Strausberg R.L."/>
            <person name="Brenner S."/>
        </authorList>
    </citation>
    <scope>NUCLEOTIDE SEQUENCE [LARGE SCALE GENOMIC DNA]</scope>
</reference>
<dbReference type="OMA" id="KVICYPG"/>
<dbReference type="STRING" id="7868.ENSCMIP00000035927"/>
<gene>
    <name evidence="4" type="primary">wdr31</name>
</gene>
<dbReference type="InterPro" id="IPR020472">
    <property type="entry name" value="WD40_PAC1"/>
</dbReference>
<dbReference type="GeneTree" id="ENSGT00910000144273"/>
<keyword evidence="5" id="KW-1185">Reference proteome</keyword>
<evidence type="ECO:0000313" key="5">
    <source>
        <dbReference type="Proteomes" id="UP000314986"/>
    </source>
</evidence>
<feature type="repeat" description="WD" evidence="3">
    <location>
        <begin position="237"/>
        <end position="282"/>
    </location>
</feature>
<dbReference type="InterPro" id="IPR001680">
    <property type="entry name" value="WD40_rpt"/>
</dbReference>
<feature type="repeat" description="WD" evidence="3">
    <location>
        <begin position="62"/>
        <end position="97"/>
    </location>
</feature>
<keyword evidence="2" id="KW-0677">Repeat</keyword>
<evidence type="ECO:0000256" key="2">
    <source>
        <dbReference type="ARBA" id="ARBA00022737"/>
    </source>
</evidence>
<name>A0A4W3J1V9_CALMI</name>
<protein>
    <submittedName>
        <fullName evidence="4">WD repeat domain 31</fullName>
    </submittedName>
</protein>
<reference evidence="4" key="4">
    <citation type="submission" date="2025-08" db="UniProtKB">
        <authorList>
            <consortium name="Ensembl"/>
        </authorList>
    </citation>
    <scope>IDENTIFICATION</scope>
</reference>
<dbReference type="CDD" id="cd00200">
    <property type="entry name" value="WD40"/>
    <property type="match status" value="1"/>
</dbReference>
<organism evidence="4 5">
    <name type="scientific">Callorhinchus milii</name>
    <name type="common">Ghost shark</name>
    <dbReference type="NCBI Taxonomy" id="7868"/>
    <lineage>
        <taxon>Eukaryota</taxon>
        <taxon>Metazoa</taxon>
        <taxon>Chordata</taxon>
        <taxon>Craniata</taxon>
        <taxon>Vertebrata</taxon>
        <taxon>Chondrichthyes</taxon>
        <taxon>Holocephali</taxon>
        <taxon>Chimaeriformes</taxon>
        <taxon>Callorhinchidae</taxon>
        <taxon>Callorhinchus</taxon>
    </lineage>
</organism>
<sequence>MFCCVKGTSCNTGGKTVQQYSPAHSDAVTSLACLTPEYCVSGGKDKAVVLYNWRSGFAQQRYLEHERDVTKVACVFQSNRIFSASRDKTALMWDAESKGGPLQEFTGHELVVTGLAVSPDGLLLCTGSRDNTMCMWDVQTGHCLHNSSISRNLVTHVCWVPGESLVVQTSEDKMMRLWDSRELHVAHTFPVKQHIQTHCDTSAEGRYCVTSSNGFGSEGCEATLWDLRQTKDKVCDYRGHQQSTAACIFLPSGSTSVPLVATSSHDCTVKLWNRDTAACVSSYSLDGAGPLTSLASCDRASLLCGSFNRGIHVLAVNESRGCSLSEVARF</sequence>
<dbReference type="SMART" id="SM00320">
    <property type="entry name" value="WD40"/>
    <property type="match status" value="5"/>
</dbReference>
<dbReference type="Gene3D" id="2.130.10.10">
    <property type="entry name" value="YVTN repeat-like/Quinoprotein amine dehydrogenase"/>
    <property type="match status" value="3"/>
</dbReference>
<keyword evidence="1 3" id="KW-0853">WD repeat</keyword>
<dbReference type="InterPro" id="IPR036322">
    <property type="entry name" value="WD40_repeat_dom_sf"/>
</dbReference>
<evidence type="ECO:0000313" key="4">
    <source>
        <dbReference type="Ensembl" id="ENSCMIP00000035927.1"/>
    </source>
</evidence>
<feature type="repeat" description="WD" evidence="3">
    <location>
        <begin position="154"/>
        <end position="188"/>
    </location>
</feature>
<dbReference type="InterPro" id="IPR040066">
    <property type="entry name" value="WDR31"/>
</dbReference>
<dbReference type="Ensembl" id="ENSCMIT00000036456.1">
    <property type="protein sequence ID" value="ENSCMIP00000035927.1"/>
    <property type="gene ID" value="ENSCMIG00000015196.1"/>
</dbReference>
<dbReference type="Pfam" id="PF00400">
    <property type="entry name" value="WD40"/>
    <property type="match status" value="4"/>
</dbReference>
<reference evidence="4" key="5">
    <citation type="submission" date="2025-09" db="UniProtKB">
        <authorList>
            <consortium name="Ensembl"/>
        </authorList>
    </citation>
    <scope>IDENTIFICATION</scope>
</reference>
<dbReference type="PANTHER" id="PTHR19869:SF1">
    <property type="entry name" value="WD REPEAT-CONTAINING PROTEIN 31"/>
    <property type="match status" value="1"/>
</dbReference>
<dbReference type="InterPro" id="IPR015943">
    <property type="entry name" value="WD40/YVTN_repeat-like_dom_sf"/>
</dbReference>
<dbReference type="SUPFAM" id="SSF50978">
    <property type="entry name" value="WD40 repeat-like"/>
    <property type="match status" value="1"/>
</dbReference>
<dbReference type="PRINTS" id="PR00320">
    <property type="entry name" value="GPROTEINBRPT"/>
</dbReference>
<dbReference type="PROSITE" id="PS50294">
    <property type="entry name" value="WD_REPEATS_REGION"/>
    <property type="match status" value="1"/>
</dbReference>